<gene>
    <name evidence="2" type="ORF">HGP28_09335</name>
</gene>
<dbReference type="PANTHER" id="PTHR47129:SF1">
    <property type="entry name" value="NMRA-LIKE DOMAIN-CONTAINING PROTEIN"/>
    <property type="match status" value="1"/>
</dbReference>
<dbReference type="InterPro" id="IPR052718">
    <property type="entry name" value="NmrA-type_oxidoreductase"/>
</dbReference>
<evidence type="ECO:0000313" key="3">
    <source>
        <dbReference type="Proteomes" id="UP000535589"/>
    </source>
</evidence>
<dbReference type="EMBL" id="JABAIK010000007">
    <property type="protein sequence ID" value="NLS13091.1"/>
    <property type="molecule type" value="Genomic_DNA"/>
</dbReference>
<dbReference type="Gene3D" id="3.90.25.10">
    <property type="entry name" value="UDP-galactose 4-epimerase, domain 1"/>
    <property type="match status" value="1"/>
</dbReference>
<sequence>MTNIAITAASGQLGSAIIYALKELVSPQQLVGLSRNTAHASHLGIDIRPGDYNDGATLQHSLQNINTLVLISSNDEPQRRVTQHRNVINAAKKAGVTKLIYTSIQGNPEGNDFAPVVASNRQTEMDIKSSGLEWSIGRNGLYIEPDIEYIDHYRREGIIRNCAGNGKCGYTTRNELAWAYAKMATGQQHNGQTYNLNGAPITQSELCQYLNHAFSTTLKYENMSVDAFKIERINELGQFIGTVIAGIYQSIEQGYFNNPSDYSIAAEREHLSWTHFFEQLRQQQLQ</sequence>
<dbReference type="RefSeq" id="WP_168836176.1">
    <property type="nucleotide sequence ID" value="NZ_JABAIK010000007.1"/>
</dbReference>
<evidence type="ECO:0000259" key="1">
    <source>
        <dbReference type="Pfam" id="PF13460"/>
    </source>
</evidence>
<reference evidence="2 3" key="1">
    <citation type="submission" date="2020-04" db="EMBL/GenBank/DDBJ databases">
        <title>Vibrio sp. SM6, a novel species isolated from seawater.</title>
        <authorList>
            <person name="Wang X."/>
        </authorList>
    </citation>
    <scope>NUCLEOTIDE SEQUENCE [LARGE SCALE GENOMIC DNA]</scope>
    <source>
        <strain evidence="2 3">SM6</strain>
    </source>
</reference>
<keyword evidence="3" id="KW-1185">Reference proteome</keyword>
<dbReference type="AlphaFoldDB" id="A0A7X8YH50"/>
<dbReference type="Pfam" id="PF13460">
    <property type="entry name" value="NAD_binding_10"/>
    <property type="match status" value="1"/>
</dbReference>
<accession>A0A7X8YH50</accession>
<dbReference type="Proteomes" id="UP000535589">
    <property type="component" value="Unassembled WGS sequence"/>
</dbReference>
<protein>
    <submittedName>
        <fullName evidence="2">NAD(P)H-binding protein</fullName>
    </submittedName>
</protein>
<dbReference type="InterPro" id="IPR036291">
    <property type="entry name" value="NAD(P)-bd_dom_sf"/>
</dbReference>
<comment type="caution">
    <text evidence="2">The sequence shown here is derived from an EMBL/GenBank/DDBJ whole genome shotgun (WGS) entry which is preliminary data.</text>
</comment>
<dbReference type="PANTHER" id="PTHR47129">
    <property type="entry name" value="QUINONE OXIDOREDUCTASE 2"/>
    <property type="match status" value="1"/>
</dbReference>
<organism evidence="2 3">
    <name type="scientific">Vibrio agarilyticus</name>
    <dbReference type="NCBI Taxonomy" id="2726741"/>
    <lineage>
        <taxon>Bacteria</taxon>
        <taxon>Pseudomonadati</taxon>
        <taxon>Pseudomonadota</taxon>
        <taxon>Gammaproteobacteria</taxon>
        <taxon>Vibrionales</taxon>
        <taxon>Vibrionaceae</taxon>
        <taxon>Vibrio</taxon>
    </lineage>
</organism>
<evidence type="ECO:0000313" key="2">
    <source>
        <dbReference type="EMBL" id="NLS13091.1"/>
    </source>
</evidence>
<dbReference type="SUPFAM" id="SSF51735">
    <property type="entry name" value="NAD(P)-binding Rossmann-fold domains"/>
    <property type="match status" value="1"/>
</dbReference>
<feature type="domain" description="NAD(P)-binding" evidence="1">
    <location>
        <begin position="9"/>
        <end position="140"/>
    </location>
</feature>
<name>A0A7X8YH50_9VIBR</name>
<dbReference type="InterPro" id="IPR016040">
    <property type="entry name" value="NAD(P)-bd_dom"/>
</dbReference>
<proteinExistence type="predicted"/>
<dbReference type="Gene3D" id="3.40.50.720">
    <property type="entry name" value="NAD(P)-binding Rossmann-like Domain"/>
    <property type="match status" value="1"/>
</dbReference>